<sequence>MRRGRAVRACGPRRSALLRAVGARIGGAVLVLWAVATVTFLAVRLIPGDPAQAILGGPGSQAPPEAVAAVRAEYGLDQPLLVQYLAQLGRLAQGDLGRSYALREDVVAVLARQLPGTLLLAVLALAVAWILALASPSSPRARAGSPRRSARASRSWRPRCRTSGSAWC</sequence>
<evidence type="ECO:0000259" key="6">
    <source>
        <dbReference type="Pfam" id="PF19300"/>
    </source>
</evidence>
<evidence type="ECO:0000256" key="3">
    <source>
        <dbReference type="ARBA" id="ARBA00022475"/>
    </source>
</evidence>
<comment type="subcellular location">
    <subcellularLocation>
        <location evidence="1">Cell membrane</location>
        <topology evidence="1">Multi-pass membrane protein</topology>
    </subcellularLocation>
</comment>
<dbReference type="PANTHER" id="PTHR43163:SF6">
    <property type="entry name" value="DIPEPTIDE TRANSPORT SYSTEM PERMEASE PROTEIN DPPB-RELATED"/>
    <property type="match status" value="1"/>
</dbReference>
<feature type="domain" description="ABC transporter type 1 GsiC-like N-terminal" evidence="6">
    <location>
        <begin position="18"/>
        <end position="120"/>
    </location>
</feature>
<feature type="transmembrane region" description="Helical" evidence="5">
    <location>
        <begin position="21"/>
        <end position="43"/>
    </location>
</feature>
<feature type="compositionally biased region" description="Low complexity" evidence="4">
    <location>
        <begin position="137"/>
        <end position="147"/>
    </location>
</feature>
<reference evidence="7 8" key="1">
    <citation type="submission" date="2016-08" db="EMBL/GenBank/DDBJ databases">
        <title>Genome sequence of Clavibacter michiganensis subsp. michiganensis strain CASJ007.</title>
        <authorList>
            <person name="Thapa S.P."/>
            <person name="Coaker G."/>
        </authorList>
    </citation>
    <scope>NUCLEOTIDE SEQUENCE [LARGE SCALE GENOMIC DNA]</scope>
    <source>
        <strain evidence="7">CASJ007</strain>
    </source>
</reference>
<proteinExistence type="predicted"/>
<keyword evidence="2" id="KW-0813">Transport</keyword>
<dbReference type="InterPro" id="IPR045621">
    <property type="entry name" value="BPD_transp_1_N"/>
</dbReference>
<comment type="caution">
    <text evidence="7">The sequence shown here is derived from an EMBL/GenBank/DDBJ whole genome shotgun (WGS) entry which is preliminary data.</text>
</comment>
<keyword evidence="8" id="KW-1185">Reference proteome</keyword>
<evidence type="ECO:0000256" key="2">
    <source>
        <dbReference type="ARBA" id="ARBA00022448"/>
    </source>
</evidence>
<gene>
    <name evidence="7" type="primary">gsiC_4</name>
    <name evidence="7" type="ORF">CMMCAS07_17300</name>
</gene>
<feature type="transmembrane region" description="Helical" evidence="5">
    <location>
        <begin position="114"/>
        <end position="134"/>
    </location>
</feature>
<protein>
    <submittedName>
        <fullName evidence="7">Glutathione transport system permease protein GsiC</fullName>
    </submittedName>
</protein>
<evidence type="ECO:0000313" key="7">
    <source>
        <dbReference type="EMBL" id="OUE00658.1"/>
    </source>
</evidence>
<feature type="compositionally biased region" description="Basic residues" evidence="4">
    <location>
        <begin position="148"/>
        <end position="160"/>
    </location>
</feature>
<evidence type="ECO:0000256" key="1">
    <source>
        <dbReference type="ARBA" id="ARBA00004651"/>
    </source>
</evidence>
<feature type="region of interest" description="Disordered" evidence="4">
    <location>
        <begin position="137"/>
        <end position="168"/>
    </location>
</feature>
<evidence type="ECO:0000256" key="5">
    <source>
        <dbReference type="SAM" id="Phobius"/>
    </source>
</evidence>
<dbReference type="AlphaFoldDB" id="A0A251XEI9"/>
<keyword evidence="3" id="KW-1003">Cell membrane</keyword>
<dbReference type="GO" id="GO:0005886">
    <property type="term" value="C:plasma membrane"/>
    <property type="evidence" value="ECO:0007669"/>
    <property type="project" value="UniProtKB-SubCell"/>
</dbReference>
<evidence type="ECO:0000313" key="8">
    <source>
        <dbReference type="Proteomes" id="UP000195062"/>
    </source>
</evidence>
<keyword evidence="5" id="KW-1133">Transmembrane helix</keyword>
<accession>A0A251XEI9</accession>
<dbReference type="Proteomes" id="UP000195062">
    <property type="component" value="Unassembled WGS sequence"/>
</dbReference>
<dbReference type="EMBL" id="MDHH01000006">
    <property type="protein sequence ID" value="OUE00658.1"/>
    <property type="molecule type" value="Genomic_DNA"/>
</dbReference>
<keyword evidence="5" id="KW-0812">Transmembrane</keyword>
<dbReference type="Pfam" id="PF19300">
    <property type="entry name" value="BPD_transp_1_N"/>
    <property type="match status" value="1"/>
</dbReference>
<name>A0A251XEI9_CLAMM</name>
<organism evidence="7 8">
    <name type="scientific">Clavibacter michiganensis subsp. michiganensis</name>
    <dbReference type="NCBI Taxonomy" id="33013"/>
    <lineage>
        <taxon>Bacteria</taxon>
        <taxon>Bacillati</taxon>
        <taxon>Actinomycetota</taxon>
        <taxon>Actinomycetes</taxon>
        <taxon>Micrococcales</taxon>
        <taxon>Microbacteriaceae</taxon>
        <taxon>Clavibacter</taxon>
    </lineage>
</organism>
<keyword evidence="5" id="KW-0472">Membrane</keyword>
<dbReference type="PANTHER" id="PTHR43163">
    <property type="entry name" value="DIPEPTIDE TRANSPORT SYSTEM PERMEASE PROTEIN DPPB-RELATED"/>
    <property type="match status" value="1"/>
</dbReference>
<evidence type="ECO:0000256" key="4">
    <source>
        <dbReference type="SAM" id="MobiDB-lite"/>
    </source>
</evidence>